<dbReference type="AlphaFoldDB" id="A0A7C3V7U6"/>
<evidence type="ECO:0000256" key="1">
    <source>
        <dbReference type="SAM" id="MobiDB-lite"/>
    </source>
</evidence>
<organism evidence="2">
    <name type="scientific">Desulfobacca acetoxidans</name>
    <dbReference type="NCBI Taxonomy" id="60893"/>
    <lineage>
        <taxon>Bacteria</taxon>
        <taxon>Pseudomonadati</taxon>
        <taxon>Thermodesulfobacteriota</taxon>
        <taxon>Desulfobaccia</taxon>
        <taxon>Desulfobaccales</taxon>
        <taxon>Desulfobaccaceae</taxon>
        <taxon>Desulfobacca</taxon>
    </lineage>
</organism>
<reference evidence="2" key="1">
    <citation type="journal article" date="2020" name="mSystems">
        <title>Genome- and Community-Level Interaction Insights into Carbon Utilization and Element Cycling Functions of Hydrothermarchaeota in Hydrothermal Sediment.</title>
        <authorList>
            <person name="Zhou Z."/>
            <person name="Liu Y."/>
            <person name="Xu W."/>
            <person name="Pan J."/>
            <person name="Luo Z.H."/>
            <person name="Li M."/>
        </authorList>
    </citation>
    <scope>NUCLEOTIDE SEQUENCE [LARGE SCALE GENOMIC DNA]</scope>
    <source>
        <strain evidence="2">SpSt-897</strain>
    </source>
</reference>
<protein>
    <submittedName>
        <fullName evidence="2">Uncharacterized protein</fullName>
    </submittedName>
</protein>
<feature type="region of interest" description="Disordered" evidence="1">
    <location>
        <begin position="147"/>
        <end position="179"/>
    </location>
</feature>
<evidence type="ECO:0000313" key="2">
    <source>
        <dbReference type="EMBL" id="HGF34100.1"/>
    </source>
</evidence>
<name>A0A7C3V7U6_9BACT</name>
<proteinExistence type="predicted"/>
<comment type="caution">
    <text evidence="2">The sequence shown here is derived from an EMBL/GenBank/DDBJ whole genome shotgun (WGS) entry which is preliminary data.</text>
</comment>
<sequence>MPSAKDFYNRIVEVRDNTDQISSKLDTVISHLGAIEGKLDVIDTDIKKVQQLLLWGFQQLIVIGHYTNQALFHNNQQNDTMICQLQQIAENTCCTCNEAHIQTGLQKDIQAAMRKLADLYAATHGDAALTLEREAELRKQIEVCCPPKPPEPACVERPCPKPEPFEKKPPKTEPPPREG</sequence>
<feature type="compositionally biased region" description="Basic and acidic residues" evidence="1">
    <location>
        <begin position="158"/>
        <end position="179"/>
    </location>
</feature>
<dbReference type="EMBL" id="DTMF01000173">
    <property type="protein sequence ID" value="HGF34100.1"/>
    <property type="molecule type" value="Genomic_DNA"/>
</dbReference>
<gene>
    <name evidence="2" type="ORF">ENW96_06880</name>
</gene>
<accession>A0A7C3V7U6</accession>